<gene>
    <name evidence="3" type="ORF">GCM10018781_72920</name>
</gene>
<proteinExistence type="predicted"/>
<reference evidence="3" key="2">
    <citation type="submission" date="2020-09" db="EMBL/GenBank/DDBJ databases">
        <authorList>
            <person name="Sun Q."/>
            <person name="Ohkuma M."/>
        </authorList>
    </citation>
    <scope>NUCLEOTIDE SEQUENCE</scope>
    <source>
        <strain evidence="3">JCM 4646</strain>
    </source>
</reference>
<dbReference type="GeneID" id="95357536"/>
<sequence length="266" mass="28425">MSRTKVIPIPVLGRHAVNAHLLLGRHPVLVDAGTPGSAGRILDAVARNGVDPADLRLIVITHGHLDHFGSAAELHRLTGAPVAGHVADLGQYRTGRVREPYLPTGRMGRLMARNRKLHVAVDPFEPEVLLDGELALHEFGVDARIMPTPGHTAGSVSVLTDDGDLVAGDLIANSFMGLVPGRPANPPFHDDPRRNLTSLRAMLALGPARLHVGHGVPLDPERVRNWAAREQRRLDRAAAAGRLRVRPAEPESEPGRGSADGPARTA</sequence>
<comment type="caution">
    <text evidence="3">The sequence shown here is derived from an EMBL/GenBank/DDBJ whole genome shotgun (WGS) entry which is preliminary data.</text>
</comment>
<dbReference type="EMBL" id="BNBO01000071">
    <property type="protein sequence ID" value="GHH84167.1"/>
    <property type="molecule type" value="Genomic_DNA"/>
</dbReference>
<dbReference type="SUPFAM" id="SSF56281">
    <property type="entry name" value="Metallo-hydrolase/oxidoreductase"/>
    <property type="match status" value="1"/>
</dbReference>
<feature type="region of interest" description="Disordered" evidence="1">
    <location>
        <begin position="236"/>
        <end position="266"/>
    </location>
</feature>
<evidence type="ECO:0000313" key="4">
    <source>
        <dbReference type="Proteomes" id="UP000617734"/>
    </source>
</evidence>
<dbReference type="Gene3D" id="3.60.15.10">
    <property type="entry name" value="Ribonuclease Z/Hydroxyacylglutathione hydrolase-like"/>
    <property type="match status" value="1"/>
</dbReference>
<reference evidence="3" key="1">
    <citation type="journal article" date="2014" name="Int. J. Syst. Evol. Microbiol.">
        <title>Complete genome sequence of Corynebacterium casei LMG S-19264T (=DSM 44701T), isolated from a smear-ripened cheese.</title>
        <authorList>
            <consortium name="US DOE Joint Genome Institute (JGI-PGF)"/>
            <person name="Walter F."/>
            <person name="Albersmeier A."/>
            <person name="Kalinowski J."/>
            <person name="Ruckert C."/>
        </authorList>
    </citation>
    <scope>NUCLEOTIDE SEQUENCE</scope>
    <source>
        <strain evidence="3">JCM 4646</strain>
    </source>
</reference>
<dbReference type="InterPro" id="IPR001279">
    <property type="entry name" value="Metallo-B-lactamas"/>
</dbReference>
<dbReference type="PANTHER" id="PTHR42951:SF17">
    <property type="entry name" value="METALLO-BETA-LACTAMASE DOMAIN-CONTAINING PROTEIN"/>
    <property type="match status" value="1"/>
</dbReference>
<keyword evidence="4" id="KW-1185">Reference proteome</keyword>
<dbReference type="AlphaFoldDB" id="A0A919GGS2"/>
<organism evidence="3 4">
    <name type="scientific">Kitasatospora indigofera</name>
    <dbReference type="NCBI Taxonomy" id="67307"/>
    <lineage>
        <taxon>Bacteria</taxon>
        <taxon>Bacillati</taxon>
        <taxon>Actinomycetota</taxon>
        <taxon>Actinomycetes</taxon>
        <taxon>Kitasatosporales</taxon>
        <taxon>Streptomycetaceae</taxon>
        <taxon>Kitasatospora</taxon>
    </lineage>
</organism>
<name>A0A919GGS2_9ACTN</name>
<dbReference type="InterPro" id="IPR050855">
    <property type="entry name" value="NDM-1-like"/>
</dbReference>
<dbReference type="CDD" id="cd07721">
    <property type="entry name" value="yflN-like_MBL-fold"/>
    <property type="match status" value="1"/>
</dbReference>
<dbReference type="Proteomes" id="UP000617734">
    <property type="component" value="Unassembled WGS sequence"/>
</dbReference>
<dbReference type="RefSeq" id="WP_190215211.1">
    <property type="nucleotide sequence ID" value="NZ_BNBO01000071.1"/>
</dbReference>
<dbReference type="SMART" id="SM00849">
    <property type="entry name" value="Lactamase_B"/>
    <property type="match status" value="1"/>
</dbReference>
<evidence type="ECO:0000256" key="1">
    <source>
        <dbReference type="SAM" id="MobiDB-lite"/>
    </source>
</evidence>
<dbReference type="PANTHER" id="PTHR42951">
    <property type="entry name" value="METALLO-BETA-LACTAMASE DOMAIN-CONTAINING"/>
    <property type="match status" value="1"/>
</dbReference>
<dbReference type="InterPro" id="IPR036866">
    <property type="entry name" value="RibonucZ/Hydroxyglut_hydro"/>
</dbReference>
<accession>A0A919GGS2</accession>
<protein>
    <submittedName>
        <fullName evidence="3">MBL fold metallo-hydrolase</fullName>
    </submittedName>
</protein>
<evidence type="ECO:0000259" key="2">
    <source>
        <dbReference type="SMART" id="SM00849"/>
    </source>
</evidence>
<dbReference type="Pfam" id="PF00753">
    <property type="entry name" value="Lactamase_B"/>
    <property type="match status" value="1"/>
</dbReference>
<evidence type="ECO:0000313" key="3">
    <source>
        <dbReference type="EMBL" id="GHH84167.1"/>
    </source>
</evidence>
<feature type="domain" description="Metallo-beta-lactamase" evidence="2">
    <location>
        <begin position="16"/>
        <end position="214"/>
    </location>
</feature>